<keyword evidence="5" id="KW-1185">Reference proteome</keyword>
<dbReference type="AlphaFoldDB" id="A0ABC8UR08"/>
<dbReference type="FunFam" id="2.80.10.50:FF:000067">
    <property type="entry name" value="BnaC05g19630D protein"/>
    <property type="match status" value="2"/>
</dbReference>
<dbReference type="Gene3D" id="2.80.10.50">
    <property type="match status" value="2"/>
</dbReference>
<dbReference type="Proteomes" id="UP001642360">
    <property type="component" value="Unassembled WGS sequence"/>
</dbReference>
<evidence type="ECO:0000256" key="1">
    <source>
        <dbReference type="SAM" id="MobiDB-lite"/>
    </source>
</evidence>
<dbReference type="CDD" id="cd23340">
    <property type="entry name" value="beta-trefoil_FSCN_ACP-like"/>
    <property type="match status" value="2"/>
</dbReference>
<dbReference type="InterPro" id="IPR054726">
    <property type="entry name" value="Ubiq_DUF569-assoc"/>
</dbReference>
<dbReference type="SUPFAM" id="SSF50405">
    <property type="entry name" value="Actin-crosslinking proteins"/>
    <property type="match status" value="2"/>
</dbReference>
<evidence type="ECO:0000313" key="4">
    <source>
        <dbReference type="EMBL" id="CAK9183508.1"/>
    </source>
</evidence>
<evidence type="ECO:0000259" key="2">
    <source>
        <dbReference type="Pfam" id="PF04601"/>
    </source>
</evidence>
<dbReference type="InterPro" id="IPR008999">
    <property type="entry name" value="Actin-crosslinking"/>
</dbReference>
<evidence type="ECO:0000259" key="3">
    <source>
        <dbReference type="Pfam" id="PF22932"/>
    </source>
</evidence>
<protein>
    <recommendedName>
        <fullName evidence="6">Actin cross-linking</fullName>
    </recommendedName>
</protein>
<reference evidence="4 5" key="1">
    <citation type="submission" date="2024-02" db="EMBL/GenBank/DDBJ databases">
        <authorList>
            <person name="Vignale AGUSTIN F."/>
            <person name="Sosa J E."/>
            <person name="Modenutti C."/>
        </authorList>
    </citation>
    <scope>NUCLEOTIDE SEQUENCE [LARGE SCALE GENOMIC DNA]</scope>
</reference>
<feature type="domain" description="DUF569" evidence="2">
    <location>
        <begin position="208"/>
        <end position="350"/>
    </location>
</feature>
<dbReference type="EMBL" id="CAUOFW020008662">
    <property type="protein sequence ID" value="CAK9183508.1"/>
    <property type="molecule type" value="Genomic_DNA"/>
</dbReference>
<feature type="domain" description="DUF569" evidence="2">
    <location>
        <begin position="1"/>
        <end position="143"/>
    </location>
</feature>
<proteinExistence type="predicted"/>
<feature type="region of interest" description="Disordered" evidence="1">
    <location>
        <begin position="369"/>
        <end position="389"/>
    </location>
</feature>
<feature type="domain" description="DUF569" evidence="3">
    <location>
        <begin position="409"/>
        <end position="486"/>
    </location>
</feature>
<feature type="region of interest" description="Disordered" evidence="1">
    <location>
        <begin position="177"/>
        <end position="199"/>
    </location>
</feature>
<evidence type="ECO:0000313" key="5">
    <source>
        <dbReference type="Proteomes" id="UP001642360"/>
    </source>
</evidence>
<evidence type="ECO:0008006" key="6">
    <source>
        <dbReference type="Google" id="ProtNLM"/>
    </source>
</evidence>
<dbReference type="Pfam" id="PF04601">
    <property type="entry name" value="DUF569"/>
    <property type="match status" value="2"/>
</dbReference>
<gene>
    <name evidence="4" type="ORF">ILEXP_LOCUS53774</name>
</gene>
<comment type="caution">
    <text evidence="4">The sequence shown here is derived from an EMBL/GenBank/DDBJ whole genome shotgun (WGS) entry which is preliminary data.</text>
</comment>
<accession>A0ABC8UR08</accession>
<dbReference type="PANTHER" id="PTHR31205">
    <property type="entry name" value="ACTIN CROSS-LINKING PROTEIN (DUF569)"/>
    <property type="match status" value="1"/>
</dbReference>
<dbReference type="PANTHER" id="PTHR31205:SF69">
    <property type="entry name" value="ACTIN CROSS-LINKING PROTEIN (DUF569)"/>
    <property type="match status" value="1"/>
</dbReference>
<name>A0ABC8UR08_9AQUA</name>
<organism evidence="4 5">
    <name type="scientific">Ilex paraguariensis</name>
    <name type="common">yerba mate</name>
    <dbReference type="NCBI Taxonomy" id="185542"/>
    <lineage>
        <taxon>Eukaryota</taxon>
        <taxon>Viridiplantae</taxon>
        <taxon>Streptophyta</taxon>
        <taxon>Embryophyta</taxon>
        <taxon>Tracheophyta</taxon>
        <taxon>Spermatophyta</taxon>
        <taxon>Magnoliopsida</taxon>
        <taxon>eudicotyledons</taxon>
        <taxon>Gunneridae</taxon>
        <taxon>Pentapetalae</taxon>
        <taxon>asterids</taxon>
        <taxon>campanulids</taxon>
        <taxon>Aquifoliales</taxon>
        <taxon>Aquifoliaceae</taxon>
        <taxon>Ilex</taxon>
    </lineage>
</organism>
<dbReference type="Pfam" id="PF22932">
    <property type="entry name" value="Ubiq_DUF_assoc"/>
    <property type="match status" value="1"/>
</dbReference>
<dbReference type="InterPro" id="IPR007679">
    <property type="entry name" value="DUF569"/>
</dbReference>
<sequence length="503" mass="56428">MEFFNKAKAVKLRSHLDKYLVADDNQETVRQSRNSTSRKSRWIVEFVDSNSHVIRLKSCHGRYLTASKEPFLLGMTGNKVIQTVPAKTKDMSIEWQPIRDGFQVKLRAFCGTYLRGNGGPPPWRNSMTHDSPHGGSTHSWILWHLETVDVPENETLTDYLSLISSFSSVSGELSGLDLGSPVSTESNDSSWSFTKKSKKSPLNSRTAMDLFHNATAVRLRSHHDKYLTAEEDEESITQDRNGSSKNARWAVEFVENSDTMLIRLKSCYNKYLTASNHPFLLGMTGRKVIQTLPSRLDSSVEWEPIKEGNCVRLKTRYGQFLRANGGLPPWRNSVTHDIPHRTATQDWILWEVDVVEILVQSPLPKLVPHSDSFASESSSPSTHSTKSASFSRYELGDSIIDSPPKVGDGRTIYYNVADEFGVVDEGVEGLRVTFKGNGVEELTRRLEEETGLDNIVVCSRSPLNGKLYPLRLQLPPNNVTMHVVVVQSSSRVATEFVNSVTPL</sequence>